<dbReference type="Proteomes" id="UP000322165">
    <property type="component" value="Unassembled WGS sequence"/>
</dbReference>
<comment type="similarity">
    <text evidence="1">Belongs to the UPF0149 family.</text>
</comment>
<sequence length="184" mass="19365">MSDHVSLPPLADLAAELRELDSGLGPSELHGSLCGWLSGGGAPDRERWLAALMSEPGAPSPAPDSALGRLFGASVAQLDSPDFGFELLLPAEDQPVSARGDGLLAWCRGFLGGFGLAAGAEPPLSEESREALADLARIAASELTYEEPEADEEALAEVAEFVRVAVMLLHSDCVLGPRHRRRLN</sequence>
<reference evidence="2 3" key="2">
    <citation type="submission" date="2019-09" db="EMBL/GenBank/DDBJ databases">
        <authorList>
            <person name="Mazur A."/>
        </authorList>
    </citation>
    <scope>NUCLEOTIDE SEQUENCE [LARGE SCALE GENOMIC DNA]</scope>
    <source>
        <strain evidence="2 3">3729k</strain>
    </source>
</reference>
<gene>
    <name evidence="2" type="ORF">F0415_07035</name>
</gene>
<dbReference type="EMBL" id="VUOD01000004">
    <property type="protein sequence ID" value="KAA2284995.1"/>
    <property type="molecule type" value="Genomic_DNA"/>
</dbReference>
<dbReference type="GO" id="GO:0005829">
    <property type="term" value="C:cytosol"/>
    <property type="evidence" value="ECO:0007669"/>
    <property type="project" value="TreeGrafter"/>
</dbReference>
<dbReference type="Gene3D" id="1.20.120.740">
    <property type="entry name" value="YgfB uncharacterised protein family UPF0149, PF03695"/>
    <property type="match status" value="1"/>
</dbReference>
<protein>
    <submittedName>
        <fullName evidence="2">UPF0149 family protein</fullName>
    </submittedName>
</protein>
<dbReference type="Pfam" id="PF03695">
    <property type="entry name" value="UPF0149"/>
    <property type="match status" value="1"/>
</dbReference>
<dbReference type="RefSeq" id="WP_149860494.1">
    <property type="nucleotide sequence ID" value="NZ_VUOD01000004.1"/>
</dbReference>
<dbReference type="InterPro" id="IPR036255">
    <property type="entry name" value="YgfB-like_sf"/>
</dbReference>
<dbReference type="InterPro" id="IPR011978">
    <property type="entry name" value="YgfB-like"/>
</dbReference>
<name>A0A5B2ZAM4_9GAMM</name>
<keyword evidence="3" id="KW-1185">Reference proteome</keyword>
<dbReference type="PANTHER" id="PTHR37528">
    <property type="entry name" value="UPF0149 PROTEIN YGFB"/>
    <property type="match status" value="1"/>
</dbReference>
<proteinExistence type="inferred from homology"/>
<comment type="caution">
    <text evidence="2">The sequence shown here is derived from an EMBL/GenBank/DDBJ whole genome shotgun (WGS) entry which is preliminary data.</text>
</comment>
<organism evidence="2 3">
    <name type="scientific">Arenimonas fontis</name>
    <dbReference type="NCBI Taxonomy" id="2608255"/>
    <lineage>
        <taxon>Bacteria</taxon>
        <taxon>Pseudomonadati</taxon>
        <taxon>Pseudomonadota</taxon>
        <taxon>Gammaproteobacteria</taxon>
        <taxon>Lysobacterales</taxon>
        <taxon>Lysobacteraceae</taxon>
        <taxon>Arenimonas</taxon>
    </lineage>
</organism>
<dbReference type="AlphaFoldDB" id="A0A5B2ZAM4"/>
<evidence type="ECO:0000256" key="1">
    <source>
        <dbReference type="ARBA" id="ARBA00038308"/>
    </source>
</evidence>
<evidence type="ECO:0000313" key="3">
    <source>
        <dbReference type="Proteomes" id="UP000322165"/>
    </source>
</evidence>
<dbReference type="PANTHER" id="PTHR37528:SF1">
    <property type="entry name" value="UPF0149 PROTEIN YGFB"/>
    <property type="match status" value="1"/>
</dbReference>
<dbReference type="NCBIfam" id="NF003405">
    <property type="entry name" value="PRK04758.1"/>
    <property type="match status" value="1"/>
</dbReference>
<reference evidence="2 3" key="1">
    <citation type="submission" date="2019-09" db="EMBL/GenBank/DDBJ databases">
        <title>Arenimonas chukotkensis sp. nov., a bacterium isolated from Chukotka hot spring, Arctic region, Russia.</title>
        <authorList>
            <person name="Zayulina K.S."/>
            <person name="Prokofeva M.I."/>
            <person name="Elcheninov A.G."/>
            <person name="Novikov A."/>
            <person name="Kochetkova T.V."/>
            <person name="Kublanov I.V."/>
        </authorList>
    </citation>
    <scope>NUCLEOTIDE SEQUENCE [LARGE SCALE GENOMIC DNA]</scope>
    <source>
        <strain evidence="2 3">3729k</strain>
    </source>
</reference>
<accession>A0A5B2ZAM4</accession>
<dbReference type="SUPFAM" id="SSF101327">
    <property type="entry name" value="YgfB-like"/>
    <property type="match status" value="1"/>
</dbReference>
<evidence type="ECO:0000313" key="2">
    <source>
        <dbReference type="EMBL" id="KAA2284995.1"/>
    </source>
</evidence>